<evidence type="ECO:0000313" key="10">
    <source>
        <dbReference type="Proteomes" id="UP000789570"/>
    </source>
</evidence>
<dbReference type="GO" id="GO:0051382">
    <property type="term" value="P:kinetochore assembly"/>
    <property type="evidence" value="ECO:0007669"/>
    <property type="project" value="InterPro"/>
</dbReference>
<dbReference type="InterPro" id="IPR020993">
    <property type="entry name" value="Centromere_CenpK"/>
</dbReference>
<sequence>MNTPNSNTSSDLGTPLSFSFTNINSLVHNLISKPTFNPFNLEQDIDQVLQALKRQCEEEYVKLNEIRSKLKHFETPVNALSEEEKRVAIMKAEEQRLDEEIVEQKKNQRNVTTKPHVLRELSVMKEVHQTIENYQNILPRLHKEINEIKNQIIRERDTLNESEIIHDTLLDKLKKLQQNDGSMTQKSEIGDIKEKINTVRKDFDILMDELRKFADTNFPPQEMIENSDDLENENERMLSLRDMLEDLMNQTYSNPNNPYLKFDPGKVWNPYVETLIRAGIAKRHPNDANMLKLVEFHL</sequence>
<evidence type="ECO:0000256" key="5">
    <source>
        <dbReference type="ARBA" id="ARBA00023054"/>
    </source>
</evidence>
<comment type="caution">
    <text evidence="9">The sequence shown here is derived from an EMBL/GenBank/DDBJ whole genome shotgun (WGS) entry which is preliminary data.</text>
</comment>
<evidence type="ECO:0000313" key="9">
    <source>
        <dbReference type="EMBL" id="CAG8631566.1"/>
    </source>
</evidence>
<name>A0A9N9GUY2_9GLOM</name>
<evidence type="ECO:0000256" key="3">
    <source>
        <dbReference type="ARBA" id="ARBA00005795"/>
    </source>
</evidence>
<dbReference type="EMBL" id="CAJVPQ010003565">
    <property type="protein sequence ID" value="CAG8631566.1"/>
    <property type="molecule type" value="Genomic_DNA"/>
</dbReference>
<evidence type="ECO:0000256" key="6">
    <source>
        <dbReference type="ARBA" id="ARBA00023242"/>
    </source>
</evidence>
<dbReference type="GO" id="GO:0005634">
    <property type="term" value="C:nucleus"/>
    <property type="evidence" value="ECO:0007669"/>
    <property type="project" value="UniProtKB-SubCell"/>
</dbReference>
<organism evidence="9 10">
    <name type="scientific">Funneliformis caledonium</name>
    <dbReference type="NCBI Taxonomy" id="1117310"/>
    <lineage>
        <taxon>Eukaryota</taxon>
        <taxon>Fungi</taxon>
        <taxon>Fungi incertae sedis</taxon>
        <taxon>Mucoromycota</taxon>
        <taxon>Glomeromycotina</taxon>
        <taxon>Glomeromycetes</taxon>
        <taxon>Glomerales</taxon>
        <taxon>Glomeraceae</taxon>
        <taxon>Funneliformis</taxon>
    </lineage>
</organism>
<comment type="similarity">
    <text evidence="3">Belongs to the CENP-K/MCM22 family.</text>
</comment>
<dbReference type="OrthoDB" id="9445768at2759"/>
<accession>A0A9N9GUY2</accession>
<evidence type="ECO:0000256" key="8">
    <source>
        <dbReference type="SAM" id="Coils"/>
    </source>
</evidence>
<dbReference type="AlphaFoldDB" id="A0A9N9GUY2"/>
<proteinExistence type="inferred from homology"/>
<keyword evidence="5 8" id="KW-0175">Coiled coil</keyword>
<comment type="subcellular location">
    <subcellularLocation>
        <location evidence="2">Chromosome</location>
        <location evidence="2">Centromere</location>
    </subcellularLocation>
    <subcellularLocation>
        <location evidence="1">Nucleus</location>
    </subcellularLocation>
</comment>
<evidence type="ECO:0000256" key="7">
    <source>
        <dbReference type="ARBA" id="ARBA00023328"/>
    </source>
</evidence>
<keyword evidence="7" id="KW-0137">Centromere</keyword>
<dbReference type="PANTHER" id="PTHR14401">
    <property type="entry name" value="CENTROMERE PROTEIN K"/>
    <property type="match status" value="1"/>
</dbReference>
<feature type="coiled-coil region" evidence="8">
    <location>
        <begin position="131"/>
        <end position="179"/>
    </location>
</feature>
<evidence type="ECO:0000256" key="4">
    <source>
        <dbReference type="ARBA" id="ARBA00022454"/>
    </source>
</evidence>
<keyword evidence="6" id="KW-0539">Nucleus</keyword>
<protein>
    <submittedName>
        <fullName evidence="9">13886_t:CDS:1</fullName>
    </submittedName>
</protein>
<dbReference type="PANTHER" id="PTHR14401:SF6">
    <property type="entry name" value="CENTROMERE PROTEIN K"/>
    <property type="match status" value="1"/>
</dbReference>
<dbReference type="GO" id="GO:0000775">
    <property type="term" value="C:chromosome, centromeric region"/>
    <property type="evidence" value="ECO:0007669"/>
    <property type="project" value="UniProtKB-SubCell"/>
</dbReference>
<keyword evidence="10" id="KW-1185">Reference proteome</keyword>
<reference evidence="9" key="1">
    <citation type="submission" date="2021-06" db="EMBL/GenBank/DDBJ databases">
        <authorList>
            <person name="Kallberg Y."/>
            <person name="Tangrot J."/>
            <person name="Rosling A."/>
        </authorList>
    </citation>
    <scope>NUCLEOTIDE SEQUENCE</scope>
    <source>
        <strain evidence="9">UK204</strain>
    </source>
</reference>
<evidence type="ECO:0000256" key="1">
    <source>
        <dbReference type="ARBA" id="ARBA00004123"/>
    </source>
</evidence>
<keyword evidence="4" id="KW-0158">Chromosome</keyword>
<dbReference type="Proteomes" id="UP000789570">
    <property type="component" value="Unassembled WGS sequence"/>
</dbReference>
<dbReference type="GO" id="GO:0000070">
    <property type="term" value="P:mitotic sister chromatid segregation"/>
    <property type="evidence" value="ECO:0007669"/>
    <property type="project" value="TreeGrafter"/>
</dbReference>
<feature type="coiled-coil region" evidence="8">
    <location>
        <begin position="49"/>
        <end position="107"/>
    </location>
</feature>
<gene>
    <name evidence="9" type="ORF">FCALED_LOCUS10094</name>
</gene>
<dbReference type="Pfam" id="PF11802">
    <property type="entry name" value="CENP-K"/>
    <property type="match status" value="1"/>
</dbReference>
<evidence type="ECO:0000256" key="2">
    <source>
        <dbReference type="ARBA" id="ARBA00004584"/>
    </source>
</evidence>